<feature type="domain" description="WYL" evidence="2">
    <location>
        <begin position="153"/>
        <end position="217"/>
    </location>
</feature>
<comment type="caution">
    <text evidence="4">The sequence shown here is derived from an EMBL/GenBank/DDBJ whole genome shotgun (WGS) entry which is preliminary data.</text>
</comment>
<accession>A0AA37UC64</accession>
<reference evidence="4 5" key="1">
    <citation type="journal article" date="2014" name="Int. J. Syst. Evol. Microbiol.">
        <title>Complete genome sequence of Corynebacterium casei LMG S-19264T (=DSM 44701T), isolated from a smear-ripened cheese.</title>
        <authorList>
            <consortium name="US DOE Joint Genome Institute (JGI-PGF)"/>
            <person name="Walter F."/>
            <person name="Albersmeier A."/>
            <person name="Kalinowski J."/>
            <person name="Ruckert C."/>
        </authorList>
    </citation>
    <scope>NUCLEOTIDE SEQUENCE [LARGE SCALE GENOMIC DNA]</scope>
    <source>
        <strain evidence="4 5">NBRC 112289</strain>
    </source>
</reference>
<dbReference type="Proteomes" id="UP001157160">
    <property type="component" value="Unassembled WGS sequence"/>
</dbReference>
<feature type="region of interest" description="Disordered" evidence="1">
    <location>
        <begin position="270"/>
        <end position="338"/>
    </location>
</feature>
<proteinExistence type="predicted"/>
<evidence type="ECO:0000313" key="5">
    <source>
        <dbReference type="Proteomes" id="UP001157160"/>
    </source>
</evidence>
<dbReference type="InterPro" id="IPR043839">
    <property type="entry name" value="PafC_HTH"/>
</dbReference>
<sequence length="338" mass="36680">MSEQQRPLQAQDKLAVLLALVPYLIDRERVPVAEAAAHFTLPEQAVRDAVRLIAVSGVPGDTRAYQVDDLFDIDWDAFLDDDEIVLTHRVALDDAPRFSSREAAALIAGLQYLSAIPENADRAAIAGLMDKLSRGASARPSALAVESRDVDANLSVLRAAIEADERVVFEYRNARGDRERRTVDPLRLDSLDADWYLRGYDHGREAVRTFRLDRMLAPAPTSERRSAQAEGLVPGEQLFEGSAEDSLVTVALPTAALALIADYRPESVADAGRGAAPRGCGSRTAPASHGSPLRSAARSRCWSPPPRARPSRPGRGTRQRGTRADPRPVLDGRPAGRG</sequence>
<dbReference type="Pfam" id="PF19187">
    <property type="entry name" value="HTH_PafC"/>
    <property type="match status" value="1"/>
</dbReference>
<evidence type="ECO:0000259" key="2">
    <source>
        <dbReference type="Pfam" id="PF13280"/>
    </source>
</evidence>
<keyword evidence="5" id="KW-1185">Reference proteome</keyword>
<dbReference type="RefSeq" id="WP_284230113.1">
    <property type="nucleotide sequence ID" value="NZ_BSUL01000001.1"/>
</dbReference>
<organism evidence="4 5">
    <name type="scientific">Arenivirga flava</name>
    <dbReference type="NCBI Taxonomy" id="1930060"/>
    <lineage>
        <taxon>Bacteria</taxon>
        <taxon>Bacillati</taxon>
        <taxon>Actinomycetota</taxon>
        <taxon>Actinomycetes</taxon>
        <taxon>Micrococcales</taxon>
        <taxon>Microbacteriaceae</taxon>
        <taxon>Arenivirga</taxon>
    </lineage>
</organism>
<evidence type="ECO:0008006" key="6">
    <source>
        <dbReference type="Google" id="ProtNLM"/>
    </source>
</evidence>
<dbReference type="PANTHER" id="PTHR34580">
    <property type="match status" value="1"/>
</dbReference>
<name>A0AA37UC64_9MICO</name>
<dbReference type="InterPro" id="IPR051534">
    <property type="entry name" value="CBASS_pafABC_assoc_protein"/>
</dbReference>
<evidence type="ECO:0000256" key="1">
    <source>
        <dbReference type="SAM" id="MobiDB-lite"/>
    </source>
</evidence>
<evidence type="ECO:0000259" key="3">
    <source>
        <dbReference type="Pfam" id="PF19187"/>
    </source>
</evidence>
<dbReference type="EMBL" id="BSUL01000001">
    <property type="protein sequence ID" value="GMA27475.1"/>
    <property type="molecule type" value="Genomic_DNA"/>
</dbReference>
<gene>
    <name evidence="4" type="ORF">GCM10025874_07280</name>
</gene>
<dbReference type="Pfam" id="PF13280">
    <property type="entry name" value="WYL"/>
    <property type="match status" value="1"/>
</dbReference>
<dbReference type="PANTHER" id="PTHR34580:SF1">
    <property type="entry name" value="PROTEIN PAFC"/>
    <property type="match status" value="1"/>
</dbReference>
<feature type="compositionally biased region" description="Basic residues" evidence="1">
    <location>
        <begin position="309"/>
        <end position="321"/>
    </location>
</feature>
<dbReference type="PROSITE" id="PS52050">
    <property type="entry name" value="WYL"/>
    <property type="match status" value="1"/>
</dbReference>
<dbReference type="AlphaFoldDB" id="A0AA37UC64"/>
<dbReference type="InterPro" id="IPR026881">
    <property type="entry name" value="WYL_dom"/>
</dbReference>
<evidence type="ECO:0000313" key="4">
    <source>
        <dbReference type="EMBL" id="GMA27475.1"/>
    </source>
</evidence>
<protein>
    <recommendedName>
        <fullName evidence="6">WYL domain-containing protein</fullName>
    </recommendedName>
</protein>
<feature type="domain" description="PafC HTH" evidence="3">
    <location>
        <begin position="12"/>
        <end position="134"/>
    </location>
</feature>